<evidence type="ECO:0000256" key="8">
    <source>
        <dbReference type="ARBA" id="ARBA00023014"/>
    </source>
</evidence>
<keyword evidence="10" id="KW-0503">Monooxygenase</keyword>
<evidence type="ECO:0000256" key="5">
    <source>
        <dbReference type="ARBA" id="ARBA00022827"/>
    </source>
</evidence>
<keyword evidence="2" id="KW-0285">Flavoprotein</keyword>
<evidence type="ECO:0000256" key="2">
    <source>
        <dbReference type="ARBA" id="ARBA00022630"/>
    </source>
</evidence>
<dbReference type="Pfam" id="PF00970">
    <property type="entry name" value="FAD_binding_6"/>
    <property type="match status" value="1"/>
</dbReference>
<dbReference type="RefSeq" id="WP_256999886.1">
    <property type="nucleotide sequence ID" value="NZ_FZMP01000011.1"/>
</dbReference>
<evidence type="ECO:0000256" key="7">
    <source>
        <dbReference type="ARBA" id="ARBA00023004"/>
    </source>
</evidence>
<comment type="cofactor">
    <cofactor evidence="1">
        <name>FAD</name>
        <dbReference type="ChEBI" id="CHEBI:57692"/>
    </cofactor>
</comment>
<dbReference type="InterPro" id="IPR012165">
    <property type="entry name" value="Cyt_c3_hydrogenase_gsu"/>
</dbReference>
<keyword evidence="5" id="KW-0274">FAD</keyword>
<dbReference type="PROSITE" id="PS51384">
    <property type="entry name" value="FAD_FR"/>
    <property type="match status" value="1"/>
</dbReference>
<dbReference type="Gene3D" id="2.40.30.10">
    <property type="entry name" value="Translation factors"/>
    <property type="match status" value="1"/>
</dbReference>
<organism evidence="10 11">
    <name type="scientific">Candidatus Methanoperedens nitratireducens</name>
    <dbReference type="NCBI Taxonomy" id="1392998"/>
    <lineage>
        <taxon>Archaea</taxon>
        <taxon>Methanobacteriati</taxon>
        <taxon>Methanobacteriota</taxon>
        <taxon>Stenosarchaea group</taxon>
        <taxon>Methanomicrobia</taxon>
        <taxon>Methanosarcinales</taxon>
        <taxon>ANME-2 cluster</taxon>
        <taxon>Candidatus Methanoperedentaceae</taxon>
        <taxon>Candidatus Methanoperedens</taxon>
    </lineage>
</organism>
<dbReference type="PANTHER" id="PTHR47354:SF6">
    <property type="entry name" value="NADH OXIDOREDUCTASE HCR"/>
    <property type="match status" value="1"/>
</dbReference>
<dbReference type="EMBL" id="FZMP01000011">
    <property type="protein sequence ID" value="SNQ59153.1"/>
    <property type="molecule type" value="Genomic_DNA"/>
</dbReference>
<keyword evidence="8" id="KW-0411">Iron-sulfur</keyword>
<dbReference type="GO" id="GO:0004497">
    <property type="term" value="F:monooxygenase activity"/>
    <property type="evidence" value="ECO:0007669"/>
    <property type="project" value="UniProtKB-KW"/>
</dbReference>
<dbReference type="GO" id="GO:0050660">
    <property type="term" value="F:flavin adenine dinucleotide binding"/>
    <property type="evidence" value="ECO:0007669"/>
    <property type="project" value="InterPro"/>
</dbReference>
<keyword evidence="11" id="KW-1185">Reference proteome</keyword>
<keyword evidence="7" id="KW-0408">Iron</keyword>
<gene>
    <name evidence="10" type="ORF">MNV_1080006</name>
</gene>
<dbReference type="Proteomes" id="UP000218615">
    <property type="component" value="Unassembled WGS sequence"/>
</dbReference>
<dbReference type="InterPro" id="IPR050415">
    <property type="entry name" value="MRET"/>
</dbReference>
<accession>A0A284VIQ6</accession>
<proteinExistence type="predicted"/>
<feature type="domain" description="FAD-binding FR-type" evidence="9">
    <location>
        <begin position="21"/>
        <end position="120"/>
    </location>
</feature>
<evidence type="ECO:0000256" key="6">
    <source>
        <dbReference type="ARBA" id="ARBA00023002"/>
    </source>
</evidence>
<evidence type="ECO:0000256" key="4">
    <source>
        <dbReference type="ARBA" id="ARBA00022723"/>
    </source>
</evidence>
<dbReference type="GO" id="GO:0051537">
    <property type="term" value="F:2 iron, 2 sulfur cluster binding"/>
    <property type="evidence" value="ECO:0007669"/>
    <property type="project" value="UniProtKB-KW"/>
</dbReference>
<reference evidence="11" key="1">
    <citation type="submission" date="2017-06" db="EMBL/GenBank/DDBJ databases">
        <authorList>
            <person name="Cremers G."/>
        </authorList>
    </citation>
    <scope>NUCLEOTIDE SEQUENCE [LARGE SCALE GENOMIC DNA]</scope>
</reference>
<evidence type="ECO:0000313" key="11">
    <source>
        <dbReference type="Proteomes" id="UP000218615"/>
    </source>
</evidence>
<dbReference type="InterPro" id="IPR017938">
    <property type="entry name" value="Riboflavin_synthase-like_b-brl"/>
</dbReference>
<dbReference type="GO" id="GO:0046872">
    <property type="term" value="F:metal ion binding"/>
    <property type="evidence" value="ECO:0007669"/>
    <property type="project" value="UniProtKB-KW"/>
</dbReference>
<evidence type="ECO:0000256" key="3">
    <source>
        <dbReference type="ARBA" id="ARBA00022714"/>
    </source>
</evidence>
<protein>
    <submittedName>
        <fullName evidence="10">Xylene monooxygenase electron transfer component-like protein</fullName>
    </submittedName>
</protein>
<sequence>MRRICNSYKDKYVYFLFGGEIIIFETSVKQKIQRTPDVISIRFNRPEGFDFTPGQYFFIALKRGGTQLEKHFTISSSPTELDYIEMTKKLTGHEFANALAGLREGDTVTINAPFGDFVFKGEYDKIGMLTGGIGITPLRSIIKYCTDKQLETNIVLLYSNRSEDDIPFKAEFEKMANQNKNLKVVHTITQPGKGWRGLKGRIDKKMVQNEIPDYMERVFYTSGPSKMVDVMVSLLKEMNIPDEQIKQEYFPGYSISYNSFGNP</sequence>
<evidence type="ECO:0000256" key="1">
    <source>
        <dbReference type="ARBA" id="ARBA00001974"/>
    </source>
</evidence>
<dbReference type="GO" id="GO:0006221">
    <property type="term" value="P:pyrimidine nucleotide biosynthetic process"/>
    <property type="evidence" value="ECO:0007669"/>
    <property type="project" value="InterPro"/>
</dbReference>
<keyword evidence="6" id="KW-0560">Oxidoreductase</keyword>
<evidence type="ECO:0000313" key="10">
    <source>
        <dbReference type="EMBL" id="SNQ59153.1"/>
    </source>
</evidence>
<evidence type="ECO:0000259" key="9">
    <source>
        <dbReference type="PROSITE" id="PS51384"/>
    </source>
</evidence>
<dbReference type="CDD" id="cd00322">
    <property type="entry name" value="FNR_like"/>
    <property type="match status" value="1"/>
</dbReference>
<dbReference type="InterPro" id="IPR039261">
    <property type="entry name" value="FNR_nucleotide-bd"/>
</dbReference>
<dbReference type="InterPro" id="IPR001433">
    <property type="entry name" value="OxRdtase_FAD/NAD-bd"/>
</dbReference>
<dbReference type="InterPro" id="IPR017927">
    <property type="entry name" value="FAD-bd_FR_type"/>
</dbReference>
<dbReference type="PANTHER" id="PTHR47354">
    <property type="entry name" value="NADH OXIDOREDUCTASE HCR"/>
    <property type="match status" value="1"/>
</dbReference>
<dbReference type="Pfam" id="PF00175">
    <property type="entry name" value="NAD_binding_1"/>
    <property type="match status" value="1"/>
</dbReference>
<dbReference type="PIRSF" id="PIRSF006816">
    <property type="entry name" value="Cyc3_hyd_g"/>
    <property type="match status" value="1"/>
</dbReference>
<dbReference type="SUPFAM" id="SSF63380">
    <property type="entry name" value="Riboflavin synthase domain-like"/>
    <property type="match status" value="1"/>
</dbReference>
<keyword evidence="4" id="KW-0479">Metal-binding</keyword>
<dbReference type="AlphaFoldDB" id="A0A284VIQ6"/>
<name>A0A284VIQ6_9EURY</name>
<dbReference type="SUPFAM" id="SSF52343">
    <property type="entry name" value="Ferredoxin reductase-like, C-terminal NADP-linked domain"/>
    <property type="match status" value="1"/>
</dbReference>
<dbReference type="PRINTS" id="PR00406">
    <property type="entry name" value="CYTB5RDTASE"/>
</dbReference>
<dbReference type="Gene3D" id="3.40.50.80">
    <property type="entry name" value="Nucleotide-binding domain of ferredoxin-NADP reductase (FNR) module"/>
    <property type="match status" value="1"/>
</dbReference>
<dbReference type="InterPro" id="IPR008333">
    <property type="entry name" value="Cbr1-like_FAD-bd_dom"/>
</dbReference>
<keyword evidence="3" id="KW-0001">2Fe-2S</keyword>